<dbReference type="Proteomes" id="UP000276133">
    <property type="component" value="Unassembled WGS sequence"/>
</dbReference>
<keyword evidence="2" id="KW-1185">Reference proteome</keyword>
<dbReference type="AlphaFoldDB" id="A0A3M7QKG9"/>
<dbReference type="EMBL" id="REGN01005847">
    <property type="protein sequence ID" value="RNA11793.1"/>
    <property type="molecule type" value="Genomic_DNA"/>
</dbReference>
<evidence type="ECO:0000313" key="2">
    <source>
        <dbReference type="Proteomes" id="UP000276133"/>
    </source>
</evidence>
<evidence type="ECO:0000313" key="1">
    <source>
        <dbReference type="EMBL" id="RNA11793.1"/>
    </source>
</evidence>
<sequence length="119" mass="13084">MALDQVGAVGDPVQVVVARPGLGRRGRRRVGHQVLGRLEQLVVEQVRGGGVFGGCAHVRGRVVQRYEVVGGELRLVVHGRVRVYRAVLCQQIATRLGRARLVQLVSESNQFVDKNKCHD</sequence>
<reference evidence="1 2" key="1">
    <citation type="journal article" date="2018" name="Sci. Rep.">
        <title>Genomic signatures of local adaptation to the degree of environmental predictability in rotifers.</title>
        <authorList>
            <person name="Franch-Gras L."/>
            <person name="Hahn C."/>
            <person name="Garcia-Roger E.M."/>
            <person name="Carmona M.J."/>
            <person name="Serra M."/>
            <person name="Gomez A."/>
        </authorList>
    </citation>
    <scope>NUCLEOTIDE SEQUENCE [LARGE SCALE GENOMIC DNA]</scope>
    <source>
        <strain evidence="1">HYR1</strain>
    </source>
</reference>
<gene>
    <name evidence="1" type="ORF">BpHYR1_016715</name>
</gene>
<comment type="caution">
    <text evidence="1">The sequence shown here is derived from an EMBL/GenBank/DDBJ whole genome shotgun (WGS) entry which is preliminary data.</text>
</comment>
<accession>A0A3M7QKG9</accession>
<protein>
    <submittedName>
        <fullName evidence="1">Uncharacterized protein</fullName>
    </submittedName>
</protein>
<name>A0A3M7QKG9_BRAPC</name>
<proteinExistence type="predicted"/>
<organism evidence="1 2">
    <name type="scientific">Brachionus plicatilis</name>
    <name type="common">Marine rotifer</name>
    <name type="synonym">Brachionus muelleri</name>
    <dbReference type="NCBI Taxonomy" id="10195"/>
    <lineage>
        <taxon>Eukaryota</taxon>
        <taxon>Metazoa</taxon>
        <taxon>Spiralia</taxon>
        <taxon>Gnathifera</taxon>
        <taxon>Rotifera</taxon>
        <taxon>Eurotatoria</taxon>
        <taxon>Monogononta</taxon>
        <taxon>Pseudotrocha</taxon>
        <taxon>Ploima</taxon>
        <taxon>Brachionidae</taxon>
        <taxon>Brachionus</taxon>
    </lineage>
</organism>